<reference evidence="2" key="1">
    <citation type="journal article" date="2025" name="Foods">
        <title>Unveiling the Microbial Signatures of Arabica Coffee Cherries: Insights into Ripeness Specific Diversity, Functional Traits, and Implications for Quality and Safety.</title>
        <authorList>
            <consortium name="RefSeq"/>
            <person name="Tenea G.N."/>
            <person name="Cifuentes V."/>
            <person name="Reyes P."/>
            <person name="Cevallos-Vallejos M."/>
        </authorList>
    </citation>
    <scope>NUCLEOTIDE SEQUENCE [LARGE SCALE GENOMIC DNA]</scope>
</reference>
<evidence type="ECO:0000259" key="1">
    <source>
        <dbReference type="Pfam" id="PF00646"/>
    </source>
</evidence>
<gene>
    <name evidence="3" type="primary">LOC113736630</name>
</gene>
<dbReference type="InterPro" id="IPR001810">
    <property type="entry name" value="F-box_dom"/>
</dbReference>
<dbReference type="Proteomes" id="UP001652660">
    <property type="component" value="Chromosome 3e"/>
</dbReference>
<dbReference type="InterPro" id="IPR025886">
    <property type="entry name" value="PP2-like"/>
</dbReference>
<dbReference type="Pfam" id="PF00646">
    <property type="entry name" value="F-box"/>
    <property type="match status" value="1"/>
</dbReference>
<dbReference type="InterPro" id="IPR036047">
    <property type="entry name" value="F-box-like_dom_sf"/>
</dbReference>
<dbReference type="RefSeq" id="XP_027119489.2">
    <property type="nucleotide sequence ID" value="XM_027263688.2"/>
</dbReference>
<dbReference type="PANTHER" id="PTHR32278:SF111">
    <property type="entry name" value="F-BOX PROTEIN PP2-B12-RELATED"/>
    <property type="match status" value="1"/>
</dbReference>
<dbReference type="Pfam" id="PF14299">
    <property type="entry name" value="PP2"/>
    <property type="match status" value="1"/>
</dbReference>
<dbReference type="PANTHER" id="PTHR32278">
    <property type="entry name" value="F-BOX DOMAIN-CONTAINING PROTEIN"/>
    <property type="match status" value="1"/>
</dbReference>
<dbReference type="AlphaFoldDB" id="A0A6P6WVR0"/>
<proteinExistence type="predicted"/>
<name>A0A6P6WVR0_COFAR</name>
<dbReference type="GeneID" id="113736630"/>
<dbReference type="OrthoDB" id="1918565at2759"/>
<organism evidence="2 3">
    <name type="scientific">Coffea arabica</name>
    <name type="common">Arabian coffee</name>
    <dbReference type="NCBI Taxonomy" id="13443"/>
    <lineage>
        <taxon>Eukaryota</taxon>
        <taxon>Viridiplantae</taxon>
        <taxon>Streptophyta</taxon>
        <taxon>Embryophyta</taxon>
        <taxon>Tracheophyta</taxon>
        <taxon>Spermatophyta</taxon>
        <taxon>Magnoliopsida</taxon>
        <taxon>eudicotyledons</taxon>
        <taxon>Gunneridae</taxon>
        <taxon>Pentapetalae</taxon>
        <taxon>asterids</taxon>
        <taxon>lamiids</taxon>
        <taxon>Gentianales</taxon>
        <taxon>Rubiaceae</taxon>
        <taxon>Ixoroideae</taxon>
        <taxon>Gardenieae complex</taxon>
        <taxon>Bertiereae - Coffeeae clade</taxon>
        <taxon>Coffeeae</taxon>
        <taxon>Coffea</taxon>
    </lineage>
</organism>
<sequence>MGEVNDGMLSPFQSLPEGCKSHIIFYTSIQDACSASLISKEFNSASKSDTVWGKFLPPDLKEIISNLVPWLSSKTKKELYRLLCHFSNPIDKGILINKGNRRFWLTKCSKKCYMLSAWELSIHKKEDPECWKWYELSGSRFSEVAELQRVDILDIRVKMPARSLSLKTNYAAYLVFKTNKEYSYGLETVAKASVSFAATAGTSGLSEPMEGDSVYLKIPTDVHYLTPTDEYEDLRYGWWEPDMQRRFVRVPRPEHEIDGRVPRERNDGWQEIMLGEFFNDEGVGDVEIKISEILDWKKGLILEGIELRPKEEA</sequence>
<evidence type="ECO:0000313" key="2">
    <source>
        <dbReference type="Proteomes" id="UP001652660"/>
    </source>
</evidence>
<reference evidence="3" key="2">
    <citation type="submission" date="2025-08" db="UniProtKB">
        <authorList>
            <consortium name="RefSeq"/>
        </authorList>
    </citation>
    <scope>IDENTIFICATION</scope>
    <source>
        <tissue evidence="3">Leaves</tissue>
    </source>
</reference>
<protein>
    <submittedName>
        <fullName evidence="3">F-box protein PP2-B10-like</fullName>
    </submittedName>
</protein>
<feature type="domain" description="F-box" evidence="1">
    <location>
        <begin position="13"/>
        <end position="52"/>
    </location>
</feature>
<dbReference type="CDD" id="cd22162">
    <property type="entry name" value="F-box_AtSKIP3-like"/>
    <property type="match status" value="1"/>
</dbReference>
<dbReference type="SUPFAM" id="SSF81383">
    <property type="entry name" value="F-box domain"/>
    <property type="match status" value="1"/>
</dbReference>
<keyword evidence="2" id="KW-1185">Reference proteome</keyword>
<accession>A0A6P6WVR0</accession>
<evidence type="ECO:0000313" key="3">
    <source>
        <dbReference type="RefSeq" id="XP_027119489.2"/>
    </source>
</evidence>